<dbReference type="EMBL" id="CP014334">
    <property type="protein sequence ID" value="UOE96793.1"/>
    <property type="molecule type" value="Genomic_DNA"/>
</dbReference>
<keyword evidence="1" id="KW-1133">Transmembrane helix</keyword>
<feature type="transmembrane region" description="Helical" evidence="1">
    <location>
        <begin position="128"/>
        <end position="149"/>
    </location>
</feature>
<organism evidence="2 3">
    <name type="scientific">Fervidobacterium islandicum</name>
    <dbReference type="NCBI Taxonomy" id="2423"/>
    <lineage>
        <taxon>Bacteria</taxon>
        <taxon>Thermotogati</taxon>
        <taxon>Thermotogota</taxon>
        <taxon>Thermotogae</taxon>
        <taxon>Thermotogales</taxon>
        <taxon>Fervidobacteriaceae</taxon>
        <taxon>Fervidobacterium</taxon>
    </lineage>
</organism>
<proteinExistence type="predicted"/>
<keyword evidence="1" id="KW-0812">Transmembrane</keyword>
<evidence type="ECO:0000313" key="3">
    <source>
        <dbReference type="Proteomes" id="UP000093740"/>
    </source>
</evidence>
<dbReference type="InterPro" id="IPR029044">
    <property type="entry name" value="Nucleotide-diphossugar_trans"/>
</dbReference>
<keyword evidence="3" id="KW-1185">Reference proteome</keyword>
<dbReference type="Gene3D" id="3.90.550.10">
    <property type="entry name" value="Spore Coat Polysaccharide Biosynthesis Protein SpsA, Chain A"/>
    <property type="match status" value="1"/>
</dbReference>
<evidence type="ECO:0000313" key="2">
    <source>
        <dbReference type="EMBL" id="UOE96793.1"/>
    </source>
</evidence>
<sequence length="211" mass="24355">MAWTEQVLRNSICEHSEVLKHPFGVGGAKYRTGAQKNEYVDTVAYGIYKKEIFEKVGLFDERLIRNQDIEFNIRLKDAGYRIMLVPQAKVYYFARDTFKGLWQNNFSNGFWVTYSRKYVKKAYKLRHLIPLFFVIYLLILAVTLSIPVIPTFFKLLGLVPFSLYLAMVTIFSASVSTKHNDNSIFFYTLTSFLILHISYGTGSLVGLVKKA</sequence>
<dbReference type="SUPFAM" id="SSF53448">
    <property type="entry name" value="Nucleotide-diphospho-sugar transferases"/>
    <property type="match status" value="1"/>
</dbReference>
<dbReference type="RefSeq" id="WP_249477100.1">
    <property type="nucleotide sequence ID" value="NZ_CP014334.2"/>
</dbReference>
<feature type="transmembrane region" description="Helical" evidence="1">
    <location>
        <begin position="155"/>
        <end position="173"/>
    </location>
</feature>
<reference evidence="2 3" key="1">
    <citation type="journal article" date="2015" name="Stand. Genomic Sci.">
        <title>Genome sequence of a native-feather degrading extremely thermophilic Eubacterium, Fervidobacterium islandicum AW-1.</title>
        <authorList>
            <person name="Lee Y.J."/>
            <person name="Jeong H."/>
            <person name="Park G.S."/>
            <person name="Kwak Y."/>
            <person name="Lee S.J."/>
            <person name="Lee S.J."/>
            <person name="Park M.K."/>
            <person name="Kim J.Y."/>
            <person name="Kang H.K."/>
            <person name="Shin J.H."/>
            <person name="Lee D.W."/>
        </authorList>
    </citation>
    <scope>NUCLEOTIDE SEQUENCE [LARGE SCALE GENOMIC DNA]</scope>
    <source>
        <strain evidence="2 3">AW-1</strain>
    </source>
</reference>
<dbReference type="AlphaFoldDB" id="A0AAJ5LBQ2"/>
<evidence type="ECO:0008006" key="4">
    <source>
        <dbReference type="Google" id="ProtNLM"/>
    </source>
</evidence>
<keyword evidence="1" id="KW-0472">Membrane</keyword>
<name>A0AAJ5LBQ2_FERIS</name>
<accession>A0AAJ5LBQ2</accession>
<gene>
    <name evidence="2" type="ORF">NA23_00810</name>
</gene>
<protein>
    <recommendedName>
        <fullName evidence="4">Glycosyltransferase 2-like domain-containing protein</fullName>
    </recommendedName>
</protein>
<evidence type="ECO:0000256" key="1">
    <source>
        <dbReference type="SAM" id="Phobius"/>
    </source>
</evidence>
<dbReference type="KEGG" id="fia:NA23_00810"/>
<dbReference type="Proteomes" id="UP000093740">
    <property type="component" value="Chromosome"/>
</dbReference>
<feature type="transmembrane region" description="Helical" evidence="1">
    <location>
        <begin position="185"/>
        <end position="208"/>
    </location>
</feature>